<reference evidence="1" key="2">
    <citation type="submission" date="2023-06" db="EMBL/GenBank/DDBJ databases">
        <authorList>
            <consortium name="Lawrence Berkeley National Laboratory"/>
            <person name="Haridas S."/>
            <person name="Hensen N."/>
            <person name="Bonometti L."/>
            <person name="Westerberg I."/>
            <person name="Brannstrom I.O."/>
            <person name="Guillou S."/>
            <person name="Cros-Aarteil S."/>
            <person name="Calhoun S."/>
            <person name="Kuo A."/>
            <person name="Mondo S."/>
            <person name="Pangilinan J."/>
            <person name="Riley R."/>
            <person name="Labutti K."/>
            <person name="Andreopoulos B."/>
            <person name="Lipzen A."/>
            <person name="Chen C."/>
            <person name="Yanf M."/>
            <person name="Daum C."/>
            <person name="Ng V."/>
            <person name="Clum A."/>
            <person name="Steindorff A."/>
            <person name="Ohm R."/>
            <person name="Martin F."/>
            <person name="Silar P."/>
            <person name="Natvig D."/>
            <person name="Lalanne C."/>
            <person name="Gautier V."/>
            <person name="Ament-Velasquez S.L."/>
            <person name="Kruys A."/>
            <person name="Hutchinson M.I."/>
            <person name="Powell A.J."/>
            <person name="Barry K."/>
            <person name="Miller A.N."/>
            <person name="Grigoriev I.V."/>
            <person name="Debuchy R."/>
            <person name="Gladieux P."/>
            <person name="Thoren M.H."/>
            <person name="Johannesson H."/>
        </authorList>
    </citation>
    <scope>NUCLEOTIDE SEQUENCE</scope>
    <source>
        <strain evidence="1">CBS 955.72</strain>
    </source>
</reference>
<keyword evidence="2" id="KW-1185">Reference proteome</keyword>
<evidence type="ECO:0000313" key="2">
    <source>
        <dbReference type="Proteomes" id="UP001275084"/>
    </source>
</evidence>
<protein>
    <submittedName>
        <fullName evidence="1">Uncharacterized protein</fullName>
    </submittedName>
</protein>
<organism evidence="1 2">
    <name type="scientific">Lasiosphaeria hispida</name>
    <dbReference type="NCBI Taxonomy" id="260671"/>
    <lineage>
        <taxon>Eukaryota</taxon>
        <taxon>Fungi</taxon>
        <taxon>Dikarya</taxon>
        <taxon>Ascomycota</taxon>
        <taxon>Pezizomycotina</taxon>
        <taxon>Sordariomycetes</taxon>
        <taxon>Sordariomycetidae</taxon>
        <taxon>Sordariales</taxon>
        <taxon>Lasiosphaeriaceae</taxon>
        <taxon>Lasiosphaeria</taxon>
    </lineage>
</organism>
<dbReference type="AlphaFoldDB" id="A0AAJ0HGD2"/>
<gene>
    <name evidence="1" type="ORF">B0T25DRAFT_550255</name>
</gene>
<reference evidence="1" key="1">
    <citation type="journal article" date="2023" name="Mol. Phylogenet. Evol.">
        <title>Genome-scale phylogeny and comparative genomics of the fungal order Sordariales.</title>
        <authorList>
            <person name="Hensen N."/>
            <person name="Bonometti L."/>
            <person name="Westerberg I."/>
            <person name="Brannstrom I.O."/>
            <person name="Guillou S."/>
            <person name="Cros-Aarteil S."/>
            <person name="Calhoun S."/>
            <person name="Haridas S."/>
            <person name="Kuo A."/>
            <person name="Mondo S."/>
            <person name="Pangilinan J."/>
            <person name="Riley R."/>
            <person name="LaButti K."/>
            <person name="Andreopoulos B."/>
            <person name="Lipzen A."/>
            <person name="Chen C."/>
            <person name="Yan M."/>
            <person name="Daum C."/>
            <person name="Ng V."/>
            <person name="Clum A."/>
            <person name="Steindorff A."/>
            <person name="Ohm R.A."/>
            <person name="Martin F."/>
            <person name="Silar P."/>
            <person name="Natvig D.O."/>
            <person name="Lalanne C."/>
            <person name="Gautier V."/>
            <person name="Ament-Velasquez S.L."/>
            <person name="Kruys A."/>
            <person name="Hutchinson M.I."/>
            <person name="Powell A.J."/>
            <person name="Barry K."/>
            <person name="Miller A.N."/>
            <person name="Grigoriev I.V."/>
            <person name="Debuchy R."/>
            <person name="Gladieux P."/>
            <person name="Hiltunen Thoren M."/>
            <person name="Johannesson H."/>
        </authorList>
    </citation>
    <scope>NUCLEOTIDE SEQUENCE</scope>
    <source>
        <strain evidence="1">CBS 955.72</strain>
    </source>
</reference>
<dbReference type="EMBL" id="JAUIQD010000005">
    <property type="protein sequence ID" value="KAK3350297.1"/>
    <property type="molecule type" value="Genomic_DNA"/>
</dbReference>
<name>A0AAJ0HGD2_9PEZI</name>
<sequence>MIGEEHAKEKFMAPVAASLLDRGLRTDWARIKDGVAQILGAFSQTKGHVTSIHLFRLGFSPNNDDNPNTVYISVDYLCQETKWRPVLEEIRKYLQHPRYVYANLHAHMEHGAIDQWAAFPLVPTTREDWEKHQKAWNLIPKKIPYTQRVDLGSDISVSKYIKNNDGETVSPLVGTLGCWLEIKTKSDPEWAKVALTNYHVIRPWYDGFYVDGSDIGPPTAVSKLERMDKSGILPTENNRPMLEHPSRAKHNHGVVRLKQTVARFGATVPYGKDARDKLKGIVSFFDNDEQRLGKVLCASGYKRRTANNGRLDWALIRPVANRVGDNTLPSLYEWGDKYESVAFFPDAETDGQPLQQPTNHGLRGLEHGVDHIYKVGTTTGVSVGIYSETKGDIKLSEDEEPEVVEQGKFKVKITQDQHVAEPSLSEEFAYIQGGQLGDGAKLIDQLFSAPGDSGSVAWDKKGRALGLVFRGQKPTGVLKTKLSYVTPIHDVFEDIKAFSEGGITNIRIAV</sequence>
<comment type="caution">
    <text evidence="1">The sequence shown here is derived from an EMBL/GenBank/DDBJ whole genome shotgun (WGS) entry which is preliminary data.</text>
</comment>
<dbReference type="Proteomes" id="UP001275084">
    <property type="component" value="Unassembled WGS sequence"/>
</dbReference>
<accession>A0AAJ0HGD2</accession>
<evidence type="ECO:0000313" key="1">
    <source>
        <dbReference type="EMBL" id="KAK3350297.1"/>
    </source>
</evidence>
<proteinExistence type="predicted"/>